<evidence type="ECO:0000313" key="9">
    <source>
        <dbReference type="Proteomes" id="UP001296993"/>
    </source>
</evidence>
<keyword evidence="6" id="KW-0812">Transmembrane</keyword>
<name>A0ABS4X8S2_9MICC</name>
<feature type="compositionally biased region" description="Basic and acidic residues" evidence="5">
    <location>
        <begin position="40"/>
        <end position="49"/>
    </location>
</feature>
<reference evidence="8 9" key="1">
    <citation type="submission" date="2021-03" db="EMBL/GenBank/DDBJ databases">
        <title>Sequencing the genomes of 1000 actinobacteria strains.</title>
        <authorList>
            <person name="Klenk H.-P."/>
        </authorList>
    </citation>
    <scope>NUCLEOTIDE SEQUENCE [LARGE SCALE GENOMIC DNA]</scope>
    <source>
        <strain evidence="8 9">DSM 15797</strain>
    </source>
</reference>
<evidence type="ECO:0000256" key="2">
    <source>
        <dbReference type="ARBA" id="ARBA00022723"/>
    </source>
</evidence>
<evidence type="ECO:0000256" key="1">
    <source>
        <dbReference type="ARBA" id="ARBA00022670"/>
    </source>
</evidence>
<dbReference type="RefSeq" id="WP_209995587.1">
    <property type="nucleotide sequence ID" value="NZ_BAAAJY010000006.1"/>
</dbReference>
<accession>A0ABS4X8S2</accession>
<gene>
    <name evidence="8" type="ORF">JOF47_000376</name>
</gene>
<dbReference type="Pfam" id="PF00413">
    <property type="entry name" value="Peptidase_M10"/>
    <property type="match status" value="1"/>
</dbReference>
<keyword evidence="4" id="KW-0862">Zinc</keyword>
<dbReference type="Proteomes" id="UP001296993">
    <property type="component" value="Unassembled WGS sequence"/>
</dbReference>
<keyword evidence="1" id="KW-0645">Protease</keyword>
<organism evidence="8 9">
    <name type="scientific">Paeniglutamicibacter kerguelensis</name>
    <dbReference type="NCBI Taxonomy" id="254788"/>
    <lineage>
        <taxon>Bacteria</taxon>
        <taxon>Bacillati</taxon>
        <taxon>Actinomycetota</taxon>
        <taxon>Actinomycetes</taxon>
        <taxon>Micrococcales</taxon>
        <taxon>Micrococcaceae</taxon>
        <taxon>Paeniglutamicibacter</taxon>
    </lineage>
</organism>
<feature type="region of interest" description="Disordered" evidence="5">
    <location>
        <begin position="1"/>
        <end position="72"/>
    </location>
</feature>
<evidence type="ECO:0000313" key="8">
    <source>
        <dbReference type="EMBL" id="MBP2384865.1"/>
    </source>
</evidence>
<evidence type="ECO:0000256" key="3">
    <source>
        <dbReference type="ARBA" id="ARBA00022801"/>
    </source>
</evidence>
<dbReference type="InterPro" id="IPR024079">
    <property type="entry name" value="MetalloPept_cat_dom_sf"/>
</dbReference>
<feature type="transmembrane region" description="Helical" evidence="6">
    <location>
        <begin position="80"/>
        <end position="97"/>
    </location>
</feature>
<sequence>MPDKTSNQSNHASARGPGAEGHYGHGPAPRSASGRIPQWAREETLRRQDPVITGPATPGKKPRRRRPAGAWRRPGARRNVVVGVGIVVALYASTVVLDNHVMPVVQSYLPWSDVPPRGVEAAANPLGTPSATHDSTAYKLHPSPDKMQKFVAYDPCRPIHYVIRPDGAPPDAERLVHEAVEAVSEASGLRFIYDGTTNEAPSEQRTKYQPDRYGKRWVPVLVTWSSQAEIPALAGDVAGLGGSSYNSARGTPLVFVAGQVNLDGPDVAAMMRQPQGADHVRAVVMHEFGHVLGLDHVGDPNQLMYEGPSYRTSLAAGDLAGLAVLGTGACVPQL</sequence>
<evidence type="ECO:0000256" key="4">
    <source>
        <dbReference type="ARBA" id="ARBA00022833"/>
    </source>
</evidence>
<keyword evidence="6" id="KW-0472">Membrane</keyword>
<keyword evidence="2" id="KW-0479">Metal-binding</keyword>
<proteinExistence type="predicted"/>
<dbReference type="InterPro" id="IPR001818">
    <property type="entry name" value="Pept_M10_metallopeptidase"/>
</dbReference>
<keyword evidence="9" id="KW-1185">Reference proteome</keyword>
<evidence type="ECO:0000256" key="6">
    <source>
        <dbReference type="SAM" id="Phobius"/>
    </source>
</evidence>
<dbReference type="PRINTS" id="PR00138">
    <property type="entry name" value="MATRIXIN"/>
</dbReference>
<evidence type="ECO:0000259" key="7">
    <source>
        <dbReference type="Pfam" id="PF00413"/>
    </source>
</evidence>
<dbReference type="SUPFAM" id="SSF55486">
    <property type="entry name" value="Metalloproteases ('zincins'), catalytic domain"/>
    <property type="match status" value="1"/>
</dbReference>
<dbReference type="InterPro" id="IPR021190">
    <property type="entry name" value="Pept_M10A"/>
</dbReference>
<evidence type="ECO:0000256" key="5">
    <source>
        <dbReference type="SAM" id="MobiDB-lite"/>
    </source>
</evidence>
<feature type="compositionally biased region" description="Polar residues" evidence="5">
    <location>
        <begin position="1"/>
        <end position="12"/>
    </location>
</feature>
<keyword evidence="6" id="KW-1133">Transmembrane helix</keyword>
<dbReference type="Gene3D" id="3.40.390.10">
    <property type="entry name" value="Collagenase (Catalytic Domain)"/>
    <property type="match status" value="1"/>
</dbReference>
<comment type="caution">
    <text evidence="8">The sequence shown here is derived from an EMBL/GenBank/DDBJ whole genome shotgun (WGS) entry which is preliminary data.</text>
</comment>
<protein>
    <recommendedName>
        <fullName evidence="7">Peptidase M10 metallopeptidase domain-containing protein</fullName>
    </recommendedName>
</protein>
<feature type="domain" description="Peptidase M10 metallopeptidase" evidence="7">
    <location>
        <begin position="257"/>
        <end position="309"/>
    </location>
</feature>
<dbReference type="EMBL" id="JAGIOF010000001">
    <property type="protein sequence ID" value="MBP2384865.1"/>
    <property type="molecule type" value="Genomic_DNA"/>
</dbReference>
<keyword evidence="3" id="KW-0378">Hydrolase</keyword>